<dbReference type="PANTHER" id="PTHR47926:SF527">
    <property type="entry name" value="PENTATRICOPEPTIDE REPEAT-CONTAINING PROTEIN"/>
    <property type="match status" value="1"/>
</dbReference>
<evidence type="ECO:0000256" key="3">
    <source>
        <dbReference type="ARBA" id="ARBA00022946"/>
    </source>
</evidence>
<dbReference type="Pfam" id="PF20431">
    <property type="entry name" value="E_motif"/>
    <property type="match status" value="1"/>
</dbReference>
<dbReference type="FunFam" id="1.25.40.10:FF:000073">
    <property type="entry name" value="Pentatricopeptide repeat-containing protein chloroplastic"/>
    <property type="match status" value="1"/>
</dbReference>
<proteinExistence type="inferred from homology"/>
<evidence type="ECO:0000256" key="2">
    <source>
        <dbReference type="ARBA" id="ARBA00022737"/>
    </source>
</evidence>
<comment type="similarity">
    <text evidence="4">Belongs to the PPR family. PCMP-E subfamily.</text>
</comment>
<dbReference type="InterPro" id="IPR046848">
    <property type="entry name" value="E_motif"/>
</dbReference>
<dbReference type="GO" id="GO:0009451">
    <property type="term" value="P:RNA modification"/>
    <property type="evidence" value="ECO:0007669"/>
    <property type="project" value="InterPro"/>
</dbReference>
<dbReference type="InterPro" id="IPR011990">
    <property type="entry name" value="TPR-like_helical_dom_sf"/>
</dbReference>
<feature type="repeat" description="PPR" evidence="5">
    <location>
        <begin position="95"/>
        <end position="129"/>
    </location>
</feature>
<dbReference type="FunFam" id="1.25.40.10:FF:000090">
    <property type="entry name" value="Pentatricopeptide repeat-containing protein, chloroplastic"/>
    <property type="match status" value="1"/>
</dbReference>
<feature type="repeat" description="PPR" evidence="5">
    <location>
        <begin position="431"/>
        <end position="465"/>
    </location>
</feature>
<dbReference type="FunFam" id="1.25.40.10:FF:000381">
    <property type="entry name" value="Pentatricopeptide repeat-containing protein"/>
    <property type="match status" value="1"/>
</dbReference>
<dbReference type="GO" id="GO:0003729">
    <property type="term" value="F:mRNA binding"/>
    <property type="evidence" value="ECO:0007669"/>
    <property type="project" value="UniProtKB-ARBA"/>
</dbReference>
<organism evidence="6 7">
    <name type="scientific">Stephania japonica</name>
    <dbReference type="NCBI Taxonomy" id="461633"/>
    <lineage>
        <taxon>Eukaryota</taxon>
        <taxon>Viridiplantae</taxon>
        <taxon>Streptophyta</taxon>
        <taxon>Embryophyta</taxon>
        <taxon>Tracheophyta</taxon>
        <taxon>Spermatophyta</taxon>
        <taxon>Magnoliopsida</taxon>
        <taxon>Ranunculales</taxon>
        <taxon>Menispermaceae</taxon>
        <taxon>Menispermoideae</taxon>
        <taxon>Cissampelideae</taxon>
        <taxon>Stephania</taxon>
    </lineage>
</organism>
<keyword evidence="2" id="KW-0677">Repeat</keyword>
<feature type="repeat" description="PPR" evidence="5">
    <location>
        <begin position="330"/>
        <end position="364"/>
    </location>
</feature>
<dbReference type="InterPro" id="IPR046960">
    <property type="entry name" value="PPR_At4g14850-like_plant"/>
</dbReference>
<dbReference type="AlphaFoldDB" id="A0AAP0EG91"/>
<dbReference type="Pfam" id="PF01535">
    <property type="entry name" value="PPR"/>
    <property type="match status" value="7"/>
</dbReference>
<dbReference type="PANTHER" id="PTHR47926">
    <property type="entry name" value="PENTATRICOPEPTIDE REPEAT-CONTAINING PROTEIN"/>
    <property type="match status" value="1"/>
</dbReference>
<name>A0AAP0EG91_9MAGN</name>
<dbReference type="InterPro" id="IPR002885">
    <property type="entry name" value="PPR_rpt"/>
</dbReference>
<feature type="repeat" description="PPR" evidence="5">
    <location>
        <begin position="229"/>
        <end position="263"/>
    </location>
</feature>
<dbReference type="FunFam" id="1.25.40.10:FF:000353">
    <property type="entry name" value="Pentatricopeptide repeat-containing protein At4g39530"/>
    <property type="match status" value="1"/>
</dbReference>
<protein>
    <recommendedName>
        <fullName evidence="8">Pentatricopeptide repeat-containing protein</fullName>
    </recommendedName>
</protein>
<dbReference type="Pfam" id="PF13041">
    <property type="entry name" value="PPR_2"/>
    <property type="match status" value="3"/>
</dbReference>
<feature type="repeat" description="PPR" evidence="5">
    <location>
        <begin position="532"/>
        <end position="566"/>
    </location>
</feature>
<evidence type="ECO:0000256" key="4">
    <source>
        <dbReference type="ARBA" id="ARBA00061659"/>
    </source>
</evidence>
<evidence type="ECO:0000313" key="6">
    <source>
        <dbReference type="EMBL" id="KAK9091057.1"/>
    </source>
</evidence>
<keyword evidence="7" id="KW-1185">Reference proteome</keyword>
<reference evidence="6 7" key="1">
    <citation type="submission" date="2024-01" db="EMBL/GenBank/DDBJ databases">
        <title>Genome assemblies of Stephania.</title>
        <authorList>
            <person name="Yang L."/>
        </authorList>
    </citation>
    <scope>NUCLEOTIDE SEQUENCE [LARGE SCALE GENOMIC DNA]</scope>
    <source>
        <strain evidence="6">QJT</strain>
        <tissue evidence="6">Leaf</tissue>
    </source>
</reference>
<evidence type="ECO:0000313" key="7">
    <source>
        <dbReference type="Proteomes" id="UP001417504"/>
    </source>
</evidence>
<dbReference type="Proteomes" id="UP001417504">
    <property type="component" value="Unassembled WGS sequence"/>
</dbReference>
<dbReference type="Gene3D" id="1.25.40.10">
    <property type="entry name" value="Tetratricopeptide repeat domain"/>
    <property type="match status" value="7"/>
</dbReference>
<dbReference type="SUPFAM" id="SSF48452">
    <property type="entry name" value="TPR-like"/>
    <property type="match status" value="1"/>
</dbReference>
<dbReference type="FunFam" id="1.25.40.10:FF:000488">
    <property type="entry name" value="Pentatricopeptide repeat-containing protein, mitochondrial"/>
    <property type="match status" value="1"/>
</dbReference>
<comment type="similarity">
    <text evidence="1">Belongs to the PPR family. PCMP-H subfamily.</text>
</comment>
<dbReference type="NCBIfam" id="TIGR00756">
    <property type="entry name" value="PPR"/>
    <property type="match status" value="5"/>
</dbReference>
<dbReference type="FunFam" id="1.25.40.10:FF:000361">
    <property type="entry name" value="Pentatricopeptide repeat-containing protein chloroplastic"/>
    <property type="match status" value="1"/>
</dbReference>
<feature type="repeat" description="PPR" evidence="5">
    <location>
        <begin position="633"/>
        <end position="667"/>
    </location>
</feature>
<keyword evidence="3" id="KW-0809">Transit peptide</keyword>
<evidence type="ECO:0000256" key="1">
    <source>
        <dbReference type="ARBA" id="ARBA00006643"/>
    </source>
</evidence>
<gene>
    <name evidence="6" type="ORF">Sjap_024234</name>
</gene>
<evidence type="ECO:0000256" key="5">
    <source>
        <dbReference type="PROSITE-ProRule" id="PRU00708"/>
    </source>
</evidence>
<accession>A0AAP0EG91</accession>
<comment type="caution">
    <text evidence="6">The sequence shown here is derived from an EMBL/GenBank/DDBJ whole genome shotgun (WGS) entry which is preliminary data.</text>
</comment>
<dbReference type="EMBL" id="JBBNAE010000010">
    <property type="protein sequence ID" value="KAK9091057.1"/>
    <property type="molecule type" value="Genomic_DNA"/>
</dbReference>
<evidence type="ECO:0008006" key="8">
    <source>
        <dbReference type="Google" id="ProtNLM"/>
    </source>
</evidence>
<dbReference type="PROSITE" id="PS51375">
    <property type="entry name" value="PPR"/>
    <property type="match status" value="6"/>
</dbReference>
<sequence>MRIHISLSSHFSRLHFKFKFKPKTPLINQSPIFTISTLNPSSNSTTHLLPTHHNFRRKQREFVYSLQLRVLTIKPNRCYYKEIHGQMIVYGFHSDVYLTNMLLNAYSKSDCLDDARQVFDKMPERNLIAWSSMISTYTQHGCGEEALLLFSELQKCSCDLYHNEFILASVVSACTQLRAVVEGAQVHGFVMKTGFDRDVFVGTCLVGFYSKNGRIEAAKMVFDDMPVKTNVTWTAIIVGYSESGRSDVALQLFNRLTESDVVPDRYVLSSVISACSALGLLESGKQIHAYVLRNGIDTDLSVINSLIDFYAKCRKVKMGKKLFDRMAVKNVVSWTTMIAGFMQNSCDWEAMRHFFEMSQLGWRPDSFTCTSILTSCGSLLALEQGRQVHSYTIKTNLELDDFVKNGLIDMYAKCNSLLDAKGVFDIITEHNVISYNAMIEGYASRGMLFEPLSLFQEMRLTSLHPTQLTFVSLLGLSASLSALDLSKQIHGLIVKFGVSLDIYVGSSLVDVYSKCLCTKDARNVFEGMIERDIVVWNAMVSGYTLNKQGEEALILFLQLKFLGMKPNEFTYVALVTASGDLVSLIHGQQFHNQLIKIGLDLESYVSNALLDLYAKCGCIKDARKVFDRTPHRDVVCWNSMISRYAEHGYAQEALDLFDLMRAEGVNPNYVTFVGVLSACSHVGLVESGLNHFESMMSVFGIEPGVEHYASVVSLLGRAGKLDKAKEFIEQMPIEPAAIVWRSLLSACRNAGDVDLGKHAAEMAISLDPKDSGSYILLSNILASKGMWNDVEIVRQKMRGKEVLKEPGHSWI</sequence>